<keyword evidence="3" id="KW-1185">Reference proteome</keyword>
<evidence type="ECO:0000313" key="3">
    <source>
        <dbReference type="Proteomes" id="UP001348149"/>
    </source>
</evidence>
<evidence type="ECO:0008006" key="4">
    <source>
        <dbReference type="Google" id="ProtNLM"/>
    </source>
</evidence>
<reference evidence="2 3" key="1">
    <citation type="submission" date="2024-01" db="EMBL/GenBank/DDBJ databases">
        <title>Mesobacterium rodlantinim sp. nov., isolated from shallow sea hydrothermal systems off Kueishantao Island.</title>
        <authorList>
            <person name="Su Z."/>
            <person name="Tang K."/>
        </authorList>
    </citation>
    <scope>NUCLEOTIDE SEQUENCE [LARGE SCALE GENOMIC DNA]</scope>
    <source>
        <strain evidence="2 3">TK19101</strain>
    </source>
</reference>
<name>A0ABU6HK71_9RHOB</name>
<organism evidence="2 3">
    <name type="scientific">Mesobacterium hydrothermale</name>
    <dbReference type="NCBI Taxonomy" id="3111907"/>
    <lineage>
        <taxon>Bacteria</taxon>
        <taxon>Pseudomonadati</taxon>
        <taxon>Pseudomonadota</taxon>
        <taxon>Alphaproteobacteria</taxon>
        <taxon>Rhodobacterales</taxon>
        <taxon>Roseobacteraceae</taxon>
        <taxon>Mesobacterium</taxon>
    </lineage>
</organism>
<keyword evidence="1" id="KW-1133">Transmembrane helix</keyword>
<protein>
    <recommendedName>
        <fullName evidence="4">PH domain-containing protein</fullName>
    </recommendedName>
</protein>
<evidence type="ECO:0000256" key="1">
    <source>
        <dbReference type="SAM" id="Phobius"/>
    </source>
</evidence>
<keyword evidence="1" id="KW-0812">Transmembrane</keyword>
<comment type="caution">
    <text evidence="2">The sequence shown here is derived from an EMBL/GenBank/DDBJ whole genome shotgun (WGS) entry which is preliminary data.</text>
</comment>
<dbReference type="RefSeq" id="WP_326298737.1">
    <property type="nucleotide sequence ID" value="NZ_JAYLLH010000027.1"/>
</dbReference>
<evidence type="ECO:0000313" key="2">
    <source>
        <dbReference type="EMBL" id="MEC3862736.1"/>
    </source>
</evidence>
<sequence length="124" mass="13671">MKFTPDRQTYIRSNTRLAAGAMVIGVLALWLMGDPHVWTGAIGGLAAIALRGWYLMDEALAEEWELADGRLTCANGRIIALAEIEKVRTMWGLVQVVTKSGDKYLLKNMPDPERVASAIDAARR</sequence>
<proteinExistence type="predicted"/>
<dbReference type="Proteomes" id="UP001348149">
    <property type="component" value="Unassembled WGS sequence"/>
</dbReference>
<accession>A0ABU6HK71</accession>
<gene>
    <name evidence="2" type="ORF">VK792_15700</name>
</gene>
<dbReference type="EMBL" id="JAYLLH010000027">
    <property type="protein sequence ID" value="MEC3862736.1"/>
    <property type="molecule type" value="Genomic_DNA"/>
</dbReference>
<feature type="transmembrane region" description="Helical" evidence="1">
    <location>
        <begin position="38"/>
        <end position="56"/>
    </location>
</feature>
<feature type="transmembrane region" description="Helical" evidence="1">
    <location>
        <begin position="15"/>
        <end position="32"/>
    </location>
</feature>
<keyword evidence="1" id="KW-0472">Membrane</keyword>